<dbReference type="AlphaFoldDB" id="A0A9X3EBS9"/>
<name>A0A9X3EBS9_9GAMM</name>
<protein>
    <submittedName>
        <fullName evidence="2">Uncharacterized protein</fullName>
    </submittedName>
</protein>
<evidence type="ECO:0000313" key="2">
    <source>
        <dbReference type="EMBL" id="MCY0964256.1"/>
    </source>
</evidence>
<evidence type="ECO:0000313" key="3">
    <source>
        <dbReference type="Proteomes" id="UP001150830"/>
    </source>
</evidence>
<feature type="transmembrane region" description="Helical" evidence="1">
    <location>
        <begin position="47"/>
        <end position="65"/>
    </location>
</feature>
<keyword evidence="3" id="KW-1185">Reference proteome</keyword>
<dbReference type="EMBL" id="JAPNOA010000016">
    <property type="protein sequence ID" value="MCY0964256.1"/>
    <property type="molecule type" value="Genomic_DNA"/>
</dbReference>
<gene>
    <name evidence="2" type="ORF">OUO13_03585</name>
</gene>
<proteinExistence type="predicted"/>
<comment type="caution">
    <text evidence="2">The sequence shown here is derived from an EMBL/GenBank/DDBJ whole genome shotgun (WGS) entry which is preliminary data.</text>
</comment>
<keyword evidence="1" id="KW-0472">Membrane</keyword>
<keyword evidence="1" id="KW-0812">Transmembrane</keyword>
<keyword evidence="1" id="KW-1133">Transmembrane helix</keyword>
<dbReference type="RefSeq" id="WP_283172474.1">
    <property type="nucleotide sequence ID" value="NZ_JAPNOA010000016.1"/>
</dbReference>
<dbReference type="Proteomes" id="UP001150830">
    <property type="component" value="Unassembled WGS sequence"/>
</dbReference>
<accession>A0A9X3EBS9</accession>
<evidence type="ECO:0000256" key="1">
    <source>
        <dbReference type="SAM" id="Phobius"/>
    </source>
</evidence>
<sequence>MLIRLGALIFALPALALLVLYGLELGDEASASITSTYYSRHPLLVNLGLLISTIGALAMCWGMLIKGPSRRD</sequence>
<reference evidence="2" key="1">
    <citation type="submission" date="2022-11" db="EMBL/GenBank/DDBJ databases">
        <title>Parathalassolutuus dongxingensis gen. nov., sp. nov., a novel member of family Oceanospirillaceae isolated from a coastal shrimp pond in Guangxi, China.</title>
        <authorList>
            <person name="Chen H."/>
        </authorList>
    </citation>
    <scope>NUCLEOTIDE SEQUENCE</scope>
    <source>
        <strain evidence="2">G-43</strain>
    </source>
</reference>
<organism evidence="2 3">
    <name type="scientific">Parathalassolituus penaei</name>
    <dbReference type="NCBI Taxonomy" id="2997323"/>
    <lineage>
        <taxon>Bacteria</taxon>
        <taxon>Pseudomonadati</taxon>
        <taxon>Pseudomonadota</taxon>
        <taxon>Gammaproteobacteria</taxon>
        <taxon>Oceanospirillales</taxon>
        <taxon>Oceanospirillaceae</taxon>
        <taxon>Parathalassolituus</taxon>
    </lineage>
</organism>